<keyword evidence="5 9" id="KW-0862">Zinc</keyword>
<dbReference type="InterPro" id="IPR036388">
    <property type="entry name" value="WH-like_DNA-bd_sf"/>
</dbReference>
<keyword evidence="7" id="KW-0238">DNA-binding</keyword>
<keyword evidence="10" id="KW-0408">Iron</keyword>
<sequence>MLDEALYLLKSHNYKITKQRRSLLGCLYSNCRTHYINVIEIDTYMRKLYPGMSHSTIYRNIREFNEIGIIEMQNKASGACVKYQCDFSNLHHHHFICRNCGKVQEVQMCPMDVFESQLPGCKIEGHRFELYGLCKECAQQENDASLVNI</sequence>
<feature type="binding site" evidence="9">
    <location>
        <position position="97"/>
    </location>
    <ligand>
        <name>Zn(2+)</name>
        <dbReference type="ChEBI" id="CHEBI:29105"/>
    </ligand>
</feature>
<feature type="binding site" evidence="9">
    <location>
        <position position="134"/>
    </location>
    <ligand>
        <name>Zn(2+)</name>
        <dbReference type="ChEBI" id="CHEBI:29105"/>
    </ligand>
</feature>
<feature type="binding site" evidence="10">
    <location>
        <position position="126"/>
    </location>
    <ligand>
        <name>Fe cation</name>
        <dbReference type="ChEBI" id="CHEBI:24875"/>
    </ligand>
</feature>
<dbReference type="GO" id="GO:0045892">
    <property type="term" value="P:negative regulation of DNA-templated transcription"/>
    <property type="evidence" value="ECO:0007669"/>
    <property type="project" value="TreeGrafter"/>
</dbReference>
<evidence type="ECO:0000256" key="10">
    <source>
        <dbReference type="PIRSR" id="PIRSR602481-2"/>
    </source>
</evidence>
<evidence type="ECO:0000256" key="6">
    <source>
        <dbReference type="ARBA" id="ARBA00023015"/>
    </source>
</evidence>
<evidence type="ECO:0000256" key="5">
    <source>
        <dbReference type="ARBA" id="ARBA00022833"/>
    </source>
</evidence>
<feature type="binding site" evidence="10">
    <location>
        <position position="91"/>
    </location>
    <ligand>
        <name>Fe cation</name>
        <dbReference type="ChEBI" id="CHEBI:24875"/>
    </ligand>
</feature>
<gene>
    <name evidence="11" type="ORF">LB941_07845</name>
</gene>
<evidence type="ECO:0000256" key="7">
    <source>
        <dbReference type="ARBA" id="ARBA00023125"/>
    </source>
</evidence>
<dbReference type="GO" id="GO:0000976">
    <property type="term" value="F:transcription cis-regulatory region binding"/>
    <property type="evidence" value="ECO:0007669"/>
    <property type="project" value="TreeGrafter"/>
</dbReference>
<comment type="similarity">
    <text evidence="2">Belongs to the Fur family.</text>
</comment>
<keyword evidence="8" id="KW-0804">Transcription</keyword>
<evidence type="ECO:0000256" key="8">
    <source>
        <dbReference type="ARBA" id="ARBA00023163"/>
    </source>
</evidence>
<proteinExistence type="inferred from homology"/>
<reference evidence="11 12" key="1">
    <citation type="journal article" date="2023" name="Int. J. Syst. Evol. Microbiol.">
        <title>Ligilactobacillus ubinensis sp. nov., a novel species isolated from the wild ferment of a durian fruit (Durio zibethinus).</title>
        <authorList>
            <person name="Heng Y.C."/>
            <person name="Menon N."/>
            <person name="Chen B."/>
            <person name="Loo B.Z.L."/>
            <person name="Wong G.W.J."/>
            <person name="Lim A.C.H."/>
            <person name="Silvaraju S."/>
            <person name="Kittelmann S."/>
        </authorList>
    </citation>
    <scope>NUCLEOTIDE SEQUENCE [LARGE SCALE GENOMIC DNA]</scope>
    <source>
        <strain evidence="11 12">WILCCON 0076</strain>
    </source>
</reference>
<dbReference type="Gene3D" id="1.10.10.10">
    <property type="entry name" value="Winged helix-like DNA-binding domain superfamily/Winged helix DNA-binding domain"/>
    <property type="match status" value="1"/>
</dbReference>
<keyword evidence="4" id="KW-0678">Repressor</keyword>
<evidence type="ECO:0000313" key="12">
    <source>
        <dbReference type="Proteomes" id="UP001139006"/>
    </source>
</evidence>
<evidence type="ECO:0000256" key="2">
    <source>
        <dbReference type="ARBA" id="ARBA00007957"/>
    </source>
</evidence>
<dbReference type="CDD" id="cd07153">
    <property type="entry name" value="Fur_like"/>
    <property type="match status" value="1"/>
</dbReference>
<comment type="cofactor">
    <cofactor evidence="9">
        <name>Zn(2+)</name>
        <dbReference type="ChEBI" id="CHEBI:29105"/>
    </cofactor>
    <text evidence="9">Binds 1 zinc ion per subunit.</text>
</comment>
<dbReference type="AlphaFoldDB" id="A0A9X2FKF1"/>
<name>A0A9X2FKF1_9LACO</name>
<keyword evidence="6" id="KW-0805">Transcription regulation</keyword>
<feature type="binding site" evidence="9">
    <location>
        <position position="100"/>
    </location>
    <ligand>
        <name>Zn(2+)</name>
        <dbReference type="ChEBI" id="CHEBI:29105"/>
    </ligand>
</feature>
<comment type="caution">
    <text evidence="11">The sequence shown here is derived from an EMBL/GenBank/DDBJ whole genome shotgun (WGS) entry which is preliminary data.</text>
</comment>
<dbReference type="InterPro" id="IPR036390">
    <property type="entry name" value="WH_DNA-bd_sf"/>
</dbReference>
<protein>
    <submittedName>
        <fullName evidence="11">Transcriptional repressor</fullName>
    </submittedName>
</protein>
<feature type="binding site" evidence="9">
    <location>
        <position position="137"/>
    </location>
    <ligand>
        <name>Zn(2+)</name>
        <dbReference type="ChEBI" id="CHEBI:29105"/>
    </ligand>
</feature>
<dbReference type="EMBL" id="JAIULA010000014">
    <property type="protein sequence ID" value="MCP0887246.1"/>
    <property type="molecule type" value="Genomic_DNA"/>
</dbReference>
<dbReference type="GO" id="GO:1900376">
    <property type="term" value="P:regulation of secondary metabolite biosynthetic process"/>
    <property type="evidence" value="ECO:0007669"/>
    <property type="project" value="TreeGrafter"/>
</dbReference>
<dbReference type="SUPFAM" id="SSF46785">
    <property type="entry name" value="Winged helix' DNA-binding domain"/>
    <property type="match status" value="1"/>
</dbReference>
<dbReference type="InterPro" id="IPR002481">
    <property type="entry name" value="FUR"/>
</dbReference>
<organism evidence="11 12">
    <name type="scientific">Ligilactobacillus ubinensis</name>
    <dbReference type="NCBI Taxonomy" id="2876789"/>
    <lineage>
        <taxon>Bacteria</taxon>
        <taxon>Bacillati</taxon>
        <taxon>Bacillota</taxon>
        <taxon>Bacilli</taxon>
        <taxon>Lactobacillales</taxon>
        <taxon>Lactobacillaceae</taxon>
        <taxon>Ligilactobacillus</taxon>
    </lineage>
</organism>
<comment type="cofactor">
    <cofactor evidence="10">
        <name>Mn(2+)</name>
        <dbReference type="ChEBI" id="CHEBI:29035"/>
    </cofactor>
    <cofactor evidence="10">
        <name>Fe(2+)</name>
        <dbReference type="ChEBI" id="CHEBI:29033"/>
    </cofactor>
    <text evidence="10">Binds 1 Mn(2+) or Fe(2+) ion per subunit.</text>
</comment>
<dbReference type="PANTHER" id="PTHR33202:SF1">
    <property type="entry name" value="FERRIC UPTAKE REGULATION PROTEIN"/>
    <property type="match status" value="1"/>
</dbReference>
<keyword evidence="12" id="KW-1185">Reference proteome</keyword>
<comment type="subcellular location">
    <subcellularLocation>
        <location evidence="1">Cytoplasm</location>
    </subcellularLocation>
</comment>
<dbReference type="GO" id="GO:0005737">
    <property type="term" value="C:cytoplasm"/>
    <property type="evidence" value="ECO:0007669"/>
    <property type="project" value="UniProtKB-SubCell"/>
</dbReference>
<evidence type="ECO:0000313" key="11">
    <source>
        <dbReference type="EMBL" id="MCP0887246.1"/>
    </source>
</evidence>
<evidence type="ECO:0000256" key="9">
    <source>
        <dbReference type="PIRSR" id="PIRSR602481-1"/>
    </source>
</evidence>
<keyword evidence="9" id="KW-0479">Metal-binding</keyword>
<evidence type="ECO:0000256" key="1">
    <source>
        <dbReference type="ARBA" id="ARBA00004496"/>
    </source>
</evidence>
<dbReference type="RefSeq" id="WP_253360950.1">
    <property type="nucleotide sequence ID" value="NZ_JAIULA010000014.1"/>
</dbReference>
<dbReference type="GO" id="GO:0008270">
    <property type="term" value="F:zinc ion binding"/>
    <property type="evidence" value="ECO:0007669"/>
    <property type="project" value="TreeGrafter"/>
</dbReference>
<dbReference type="GO" id="GO:0003700">
    <property type="term" value="F:DNA-binding transcription factor activity"/>
    <property type="evidence" value="ECO:0007669"/>
    <property type="project" value="InterPro"/>
</dbReference>
<dbReference type="Gene3D" id="3.30.1490.190">
    <property type="match status" value="1"/>
</dbReference>
<dbReference type="Pfam" id="PF01475">
    <property type="entry name" value="FUR"/>
    <property type="match status" value="1"/>
</dbReference>
<evidence type="ECO:0000256" key="4">
    <source>
        <dbReference type="ARBA" id="ARBA00022491"/>
    </source>
</evidence>
<dbReference type="Proteomes" id="UP001139006">
    <property type="component" value="Unassembled WGS sequence"/>
</dbReference>
<keyword evidence="3" id="KW-0963">Cytoplasm</keyword>
<evidence type="ECO:0000256" key="3">
    <source>
        <dbReference type="ARBA" id="ARBA00022490"/>
    </source>
</evidence>
<dbReference type="InterPro" id="IPR043135">
    <property type="entry name" value="Fur_C"/>
</dbReference>
<accession>A0A9X2FKF1</accession>
<dbReference type="PANTHER" id="PTHR33202">
    <property type="entry name" value="ZINC UPTAKE REGULATION PROTEIN"/>
    <property type="match status" value="1"/>
</dbReference>